<feature type="non-terminal residue" evidence="2">
    <location>
        <position position="1"/>
    </location>
</feature>
<gene>
    <name evidence="2" type="ORF">g.11668</name>
</gene>
<protein>
    <submittedName>
        <fullName evidence="2">Uncharacterized protein</fullName>
    </submittedName>
</protein>
<keyword evidence="1" id="KW-0175">Coiled coil</keyword>
<dbReference type="AlphaFoldDB" id="A0A1B6CGP7"/>
<feature type="coiled-coil region" evidence="1">
    <location>
        <begin position="6"/>
        <end position="33"/>
    </location>
</feature>
<evidence type="ECO:0000313" key="2">
    <source>
        <dbReference type="EMBL" id="JAS12676.1"/>
    </source>
</evidence>
<dbReference type="EMBL" id="GEDC01024622">
    <property type="protein sequence ID" value="JAS12676.1"/>
    <property type="molecule type" value="Transcribed_RNA"/>
</dbReference>
<sequence length="396" mass="46510">DILIEREKEKRYSDELNKELKEIKRIKKKMKHVFDQINKKKVEHGLSVLSEISGHSNLEVSEDSESDFDPKVEKEIKSKENLQIQAIQEPPSYKVSTQPSTDRMILRPRPGVKILQNLQPKLVTIVIEKQLKQELINIKKSYIATLASSIRYEEEKSEILVKCIEINHFKEGLKEAYLQLRSLVDTLSKDMGPDADNPLILRIQEKELHIQRVEQFRKLMNRYEEVSNEIGFCFKIVELMEKEYETHAEVIKKELLTTKAKNLPNKMKLHQQQNLRKKISNDILMEREKEKKYTDQVKKESKKIKRIKKKLKQVFDQINEKNVEHGLPAWSEISGYSNLEVSEDNESDFDSEVENVSTQPSTDRIILRPRVGGKIPQHIPQKFLEKHLQQELINIK</sequence>
<feature type="non-terminal residue" evidence="2">
    <location>
        <position position="396"/>
    </location>
</feature>
<feature type="coiled-coil region" evidence="1">
    <location>
        <begin position="290"/>
        <end position="324"/>
    </location>
</feature>
<accession>A0A1B6CGP7</accession>
<organism evidence="2">
    <name type="scientific">Clastoptera arizonana</name>
    <name type="common">Arizona spittle bug</name>
    <dbReference type="NCBI Taxonomy" id="38151"/>
    <lineage>
        <taxon>Eukaryota</taxon>
        <taxon>Metazoa</taxon>
        <taxon>Ecdysozoa</taxon>
        <taxon>Arthropoda</taxon>
        <taxon>Hexapoda</taxon>
        <taxon>Insecta</taxon>
        <taxon>Pterygota</taxon>
        <taxon>Neoptera</taxon>
        <taxon>Paraneoptera</taxon>
        <taxon>Hemiptera</taxon>
        <taxon>Auchenorrhyncha</taxon>
        <taxon>Cercopoidea</taxon>
        <taxon>Clastopteridae</taxon>
        <taxon>Clastoptera</taxon>
    </lineage>
</organism>
<proteinExistence type="predicted"/>
<evidence type="ECO:0000256" key="1">
    <source>
        <dbReference type="SAM" id="Coils"/>
    </source>
</evidence>
<reference evidence="2" key="1">
    <citation type="submission" date="2015-12" db="EMBL/GenBank/DDBJ databases">
        <title>De novo transcriptome assembly of four potential Pierce s Disease insect vectors from Arizona vineyards.</title>
        <authorList>
            <person name="Tassone E.E."/>
        </authorList>
    </citation>
    <scope>NUCLEOTIDE SEQUENCE</scope>
</reference>
<name>A0A1B6CGP7_9HEMI</name>